<feature type="transmembrane region" description="Helical" evidence="1">
    <location>
        <begin position="39"/>
        <end position="59"/>
    </location>
</feature>
<proteinExistence type="predicted"/>
<dbReference type="PANTHER" id="PTHR36074">
    <property type="entry name" value="ISOPENTENYL-DIPHOSPHATE DELTA-ISOMERASE"/>
    <property type="match status" value="1"/>
</dbReference>
<dbReference type="PaxDb" id="4113-PGSC0003DMT400054432"/>
<sequence>MAWKLLKDVPKSAARKAQRRMSSMIYFCSVTKTTCRGHFLGVLASWFVQVGIFTIITVFRMCFGDVSGPIIVAFCFDKVLHLELR</sequence>
<keyword evidence="1" id="KW-1133">Transmembrane helix</keyword>
<accession>M1BWB6</accession>
<name>M1BWB6_SOLTU</name>
<organism evidence="2 3">
    <name type="scientific">Solanum tuberosum</name>
    <name type="common">Potato</name>
    <dbReference type="NCBI Taxonomy" id="4113"/>
    <lineage>
        <taxon>Eukaryota</taxon>
        <taxon>Viridiplantae</taxon>
        <taxon>Streptophyta</taxon>
        <taxon>Embryophyta</taxon>
        <taxon>Tracheophyta</taxon>
        <taxon>Spermatophyta</taxon>
        <taxon>Magnoliopsida</taxon>
        <taxon>eudicotyledons</taxon>
        <taxon>Gunneridae</taxon>
        <taxon>Pentapetalae</taxon>
        <taxon>asterids</taxon>
        <taxon>lamiids</taxon>
        <taxon>Solanales</taxon>
        <taxon>Solanaceae</taxon>
        <taxon>Solanoideae</taxon>
        <taxon>Solaneae</taxon>
        <taxon>Solanum</taxon>
    </lineage>
</organism>
<evidence type="ECO:0000313" key="2">
    <source>
        <dbReference type="EnsemblPlants" id="PGSC0003DMT400054432"/>
    </source>
</evidence>
<dbReference type="Gramene" id="PGSC0003DMT400054432">
    <property type="protein sequence ID" value="PGSC0003DMT400054432"/>
    <property type="gene ID" value="PGSC0003DMG401021129"/>
</dbReference>
<dbReference type="EnsemblPlants" id="PGSC0003DMT400054432">
    <property type="protein sequence ID" value="PGSC0003DMT400054432"/>
    <property type="gene ID" value="PGSC0003DMG401021129"/>
</dbReference>
<keyword evidence="3" id="KW-1185">Reference proteome</keyword>
<reference evidence="2" key="2">
    <citation type="submission" date="2015-06" db="UniProtKB">
        <authorList>
            <consortium name="EnsemblPlants"/>
        </authorList>
    </citation>
    <scope>IDENTIFICATION</scope>
    <source>
        <strain evidence="2">DM1-3 516 R44</strain>
    </source>
</reference>
<dbReference type="PANTHER" id="PTHR36074:SF1">
    <property type="entry name" value="ISOPENTENYL-DIPHOSPHATE DELTA-ISOMERASE"/>
    <property type="match status" value="1"/>
</dbReference>
<dbReference type="Proteomes" id="UP000011115">
    <property type="component" value="Unassembled WGS sequence"/>
</dbReference>
<keyword evidence="1" id="KW-0472">Membrane</keyword>
<keyword evidence="1" id="KW-0812">Transmembrane</keyword>
<dbReference type="InParanoid" id="M1BWB6"/>
<dbReference type="AlphaFoldDB" id="M1BWB6"/>
<protein>
    <submittedName>
        <fullName evidence="2">Uncharacterized protein</fullName>
    </submittedName>
</protein>
<dbReference type="HOGENOM" id="CLU_2517014_0_0_1"/>
<evidence type="ECO:0000256" key="1">
    <source>
        <dbReference type="SAM" id="Phobius"/>
    </source>
</evidence>
<evidence type="ECO:0000313" key="3">
    <source>
        <dbReference type="Proteomes" id="UP000011115"/>
    </source>
</evidence>
<reference evidence="3" key="1">
    <citation type="journal article" date="2011" name="Nature">
        <title>Genome sequence and analysis of the tuber crop potato.</title>
        <authorList>
            <consortium name="The Potato Genome Sequencing Consortium"/>
        </authorList>
    </citation>
    <scope>NUCLEOTIDE SEQUENCE [LARGE SCALE GENOMIC DNA]</scope>
    <source>
        <strain evidence="3">cv. DM1-3 516 R44</strain>
    </source>
</reference>